<keyword evidence="1" id="KW-0378">Hydrolase</keyword>
<dbReference type="PANTHER" id="PTHR43434">
    <property type="entry name" value="PHOSPHOGLYCOLATE PHOSPHATASE"/>
    <property type="match status" value="1"/>
</dbReference>
<dbReference type="GO" id="GO:0006281">
    <property type="term" value="P:DNA repair"/>
    <property type="evidence" value="ECO:0007669"/>
    <property type="project" value="TreeGrafter"/>
</dbReference>
<dbReference type="SFLD" id="SFLDG01129">
    <property type="entry name" value="C1.5:_HAD__Beta-PGM__Phosphata"/>
    <property type="match status" value="1"/>
</dbReference>
<accession>A0A939LXG7</accession>
<dbReference type="InterPro" id="IPR023214">
    <property type="entry name" value="HAD_sf"/>
</dbReference>
<dbReference type="GO" id="GO:0005829">
    <property type="term" value="C:cytosol"/>
    <property type="evidence" value="ECO:0007669"/>
    <property type="project" value="TreeGrafter"/>
</dbReference>
<evidence type="ECO:0000313" key="1">
    <source>
        <dbReference type="EMBL" id="MBO1753047.1"/>
    </source>
</evidence>
<dbReference type="Gene3D" id="3.40.50.1000">
    <property type="entry name" value="HAD superfamily/HAD-like"/>
    <property type="match status" value="1"/>
</dbReference>
<dbReference type="EMBL" id="JAGEMK010000009">
    <property type="protein sequence ID" value="MBO1753047.1"/>
    <property type="molecule type" value="Genomic_DNA"/>
</dbReference>
<dbReference type="InterPro" id="IPR023198">
    <property type="entry name" value="PGP-like_dom2"/>
</dbReference>
<dbReference type="NCBIfam" id="TIGR01509">
    <property type="entry name" value="HAD-SF-IA-v3"/>
    <property type="match status" value="1"/>
</dbReference>
<dbReference type="InterPro" id="IPR006439">
    <property type="entry name" value="HAD-SF_hydro_IA"/>
</dbReference>
<protein>
    <submittedName>
        <fullName evidence="1">HAD family hydrolase</fullName>
    </submittedName>
</protein>
<dbReference type="SFLD" id="SFLDS00003">
    <property type="entry name" value="Haloacid_Dehalogenase"/>
    <property type="match status" value="1"/>
</dbReference>
<dbReference type="AlphaFoldDB" id="A0A939LXG7"/>
<dbReference type="SFLD" id="SFLDG01135">
    <property type="entry name" value="C1.5.6:_HAD__Beta-PGM__Phospha"/>
    <property type="match status" value="1"/>
</dbReference>
<keyword evidence="2" id="KW-1185">Reference proteome</keyword>
<dbReference type="InterPro" id="IPR036412">
    <property type="entry name" value="HAD-like_sf"/>
</dbReference>
<dbReference type="Proteomes" id="UP000664209">
    <property type="component" value="Unassembled WGS sequence"/>
</dbReference>
<dbReference type="Pfam" id="PF00702">
    <property type="entry name" value="Hydrolase"/>
    <property type="match status" value="1"/>
</dbReference>
<dbReference type="SUPFAM" id="SSF56784">
    <property type="entry name" value="HAD-like"/>
    <property type="match status" value="1"/>
</dbReference>
<sequence>MTHSETSSDSPGAVLLDIDGTLVDSNYLHTYAWVKAFHEVGHPVDSWRVHRAVGMGSALLLEELLGAEVAERVGADAKERHSAIYAELGDLQRVLPGARELVHAVVERGARCVLATSAGPEELEKLEAALDLGDALTGITSAQDVENAKPAPDLVHAGLEIAGVEAERAVFVGDTGYDVAAAARAGVTCVGVMTGGVGEAELREAGAAAVYTDVAALLADLDQSPLARAWTPA</sequence>
<dbReference type="InterPro" id="IPR050155">
    <property type="entry name" value="HAD-like_hydrolase_sf"/>
</dbReference>
<dbReference type="Gene3D" id="1.10.150.240">
    <property type="entry name" value="Putative phosphatase, domain 2"/>
    <property type="match status" value="1"/>
</dbReference>
<organism evidence="1 2">
    <name type="scientific">Actinotalea soli</name>
    <dbReference type="NCBI Taxonomy" id="2819234"/>
    <lineage>
        <taxon>Bacteria</taxon>
        <taxon>Bacillati</taxon>
        <taxon>Actinomycetota</taxon>
        <taxon>Actinomycetes</taxon>
        <taxon>Micrococcales</taxon>
        <taxon>Cellulomonadaceae</taxon>
        <taxon>Actinotalea</taxon>
    </lineage>
</organism>
<name>A0A939LXG7_9CELL</name>
<dbReference type="RefSeq" id="WP_208056725.1">
    <property type="nucleotide sequence ID" value="NZ_JAGEMK010000009.1"/>
</dbReference>
<evidence type="ECO:0000313" key="2">
    <source>
        <dbReference type="Proteomes" id="UP000664209"/>
    </source>
</evidence>
<gene>
    <name evidence="1" type="ORF">J4G33_14640</name>
</gene>
<comment type="caution">
    <text evidence="1">The sequence shown here is derived from an EMBL/GenBank/DDBJ whole genome shotgun (WGS) entry which is preliminary data.</text>
</comment>
<proteinExistence type="predicted"/>
<dbReference type="PANTHER" id="PTHR43434:SF16">
    <property type="entry name" value="BLL8046 PROTEIN"/>
    <property type="match status" value="1"/>
</dbReference>
<reference evidence="1" key="1">
    <citation type="submission" date="2021-03" db="EMBL/GenBank/DDBJ databases">
        <title>Actinotalea soli sp. nov., isolated from soil.</title>
        <authorList>
            <person name="Ping W."/>
            <person name="Zhang J."/>
        </authorList>
    </citation>
    <scope>NUCLEOTIDE SEQUENCE</scope>
    <source>
        <strain evidence="1">BY-33</strain>
    </source>
</reference>
<dbReference type="GO" id="GO:0008967">
    <property type="term" value="F:phosphoglycolate phosphatase activity"/>
    <property type="evidence" value="ECO:0007669"/>
    <property type="project" value="TreeGrafter"/>
</dbReference>